<evidence type="ECO:0000313" key="3">
    <source>
        <dbReference type="EMBL" id="MFB9063074.1"/>
    </source>
</evidence>
<proteinExistence type="predicted"/>
<dbReference type="InterPro" id="IPR024163">
    <property type="entry name" value="Aerotolerance_reg_N"/>
</dbReference>
<dbReference type="InterPro" id="IPR029062">
    <property type="entry name" value="Class_I_gatase-like"/>
</dbReference>
<dbReference type="PANTHER" id="PTHR37464:SF1">
    <property type="entry name" value="BLL2463 PROTEIN"/>
    <property type="match status" value="1"/>
</dbReference>
<evidence type="ECO:0000259" key="2">
    <source>
        <dbReference type="Pfam" id="PF07584"/>
    </source>
</evidence>
<feature type="transmembrane region" description="Helical" evidence="1">
    <location>
        <begin position="56"/>
        <end position="78"/>
    </location>
</feature>
<dbReference type="NCBIfam" id="TIGR02226">
    <property type="entry name" value="two_anch"/>
    <property type="match status" value="1"/>
</dbReference>
<evidence type="ECO:0000313" key="4">
    <source>
        <dbReference type="Proteomes" id="UP001589589"/>
    </source>
</evidence>
<dbReference type="Pfam" id="PF07584">
    <property type="entry name" value="BatA"/>
    <property type="match status" value="1"/>
</dbReference>
<dbReference type="PANTHER" id="PTHR37464">
    <property type="entry name" value="BLL2463 PROTEIN"/>
    <property type="match status" value="1"/>
</dbReference>
<reference evidence="3 4" key="1">
    <citation type="submission" date="2024-09" db="EMBL/GenBank/DDBJ databases">
        <authorList>
            <person name="Sun Q."/>
            <person name="Mori K."/>
        </authorList>
    </citation>
    <scope>NUCLEOTIDE SEQUENCE [LARGE SCALE GENOMIC DNA]</scope>
    <source>
        <strain evidence="3 4">CECT 7908</strain>
    </source>
</reference>
<dbReference type="EMBL" id="JBHMEX010000013">
    <property type="protein sequence ID" value="MFB9063074.1"/>
    <property type="molecule type" value="Genomic_DNA"/>
</dbReference>
<dbReference type="RefSeq" id="WP_290265889.1">
    <property type="nucleotide sequence ID" value="NZ_JAUFQQ010000005.1"/>
</dbReference>
<name>A0ABV5FHP8_9FLAO</name>
<keyword evidence="1" id="KW-0812">Transmembrane</keyword>
<sequence length="642" mass="73430">MHFKHPEILYFLFLLIVPILVHLFQLRRFKKSYFTNVRLLAKLSIQTRKSSKIKKWLLLATRLLLLTCLILAFAQPFFTAKDSKNANNEMYIILDNSFSMQAKGKKGELLKRAVQELLENTPENASFSLLTNTDNYWNTDIKSVRNSLQNLKYSATPFELDNIIAKVKARKSAFKKDIIIITDAIGLDEKQLKNIKSDDAPYFIISKAEQKNNVAIDSVFINQTLDNFYDIGINLSGYGDNFKPISMSLFNNDKLIAKTIVNFDSKNKKVNFTIPKQAFHGYVIIEDNGLEYDNRLYFSISETKKTNVISIGEPAKSNFLSRIYTSEEFNYHNFDIRSLDYNSLDKQDAIILNELDEIPQALQTTLKSFVSKGGNVVVIPSEKITVSNMNSFLSNFGKVQMGSIENKEKLITKINFDHPIFSGVFENKIKNFQYPKTKNSYPITSSYPSALSYEDQSAFLTSIQNQVSAVSIFSAPINSINSNFQQSPLIVPVFYKMAQNNQKSGINAITIGNNQPYFVDALLSKDAILEVRGTEEQFIPIQQILSNKVKIVFNDYPEQAGNYSIYNKKEALENVSFNYKRSESDLSQINTNLISDYKTADTISTIFNTLQTERTDNEIWKWFVIFALFFIVSEMAIIRFVK</sequence>
<keyword evidence="1" id="KW-1133">Transmembrane helix</keyword>
<feature type="domain" description="Aerotolerance regulator N-terminal" evidence="2">
    <location>
        <begin position="1"/>
        <end position="76"/>
    </location>
</feature>
<dbReference type="InterPro" id="IPR036465">
    <property type="entry name" value="vWFA_dom_sf"/>
</dbReference>
<dbReference type="SUPFAM" id="SSF52317">
    <property type="entry name" value="Class I glutamine amidotransferase-like"/>
    <property type="match status" value="1"/>
</dbReference>
<keyword evidence="4" id="KW-1185">Reference proteome</keyword>
<dbReference type="SUPFAM" id="SSF53300">
    <property type="entry name" value="vWA-like"/>
    <property type="match status" value="1"/>
</dbReference>
<dbReference type="InterPro" id="IPR011933">
    <property type="entry name" value="Double_TM_dom"/>
</dbReference>
<keyword evidence="1" id="KW-0472">Membrane</keyword>
<gene>
    <name evidence="3" type="ORF">ACFFUQ_03505</name>
</gene>
<evidence type="ECO:0000256" key="1">
    <source>
        <dbReference type="SAM" id="Phobius"/>
    </source>
</evidence>
<accession>A0ABV5FHP8</accession>
<feature type="transmembrane region" description="Helical" evidence="1">
    <location>
        <begin position="6"/>
        <end position="24"/>
    </location>
</feature>
<organism evidence="3 4">
    <name type="scientific">Flavobacterium branchiarum</name>
    <dbReference type="NCBI Taxonomy" id="1114870"/>
    <lineage>
        <taxon>Bacteria</taxon>
        <taxon>Pseudomonadati</taxon>
        <taxon>Bacteroidota</taxon>
        <taxon>Flavobacteriia</taxon>
        <taxon>Flavobacteriales</taxon>
        <taxon>Flavobacteriaceae</taxon>
        <taxon>Flavobacterium</taxon>
    </lineage>
</organism>
<feature type="transmembrane region" description="Helical" evidence="1">
    <location>
        <begin position="619"/>
        <end position="641"/>
    </location>
</feature>
<protein>
    <submittedName>
        <fullName evidence="3">BatA and WFA domain-containing protein</fullName>
    </submittedName>
</protein>
<dbReference type="Proteomes" id="UP001589589">
    <property type="component" value="Unassembled WGS sequence"/>
</dbReference>
<comment type="caution">
    <text evidence="3">The sequence shown here is derived from an EMBL/GenBank/DDBJ whole genome shotgun (WGS) entry which is preliminary data.</text>
</comment>